<keyword evidence="4" id="KW-0539">Nucleus</keyword>
<keyword evidence="3" id="KW-0804">Transcription</keyword>
<keyword evidence="1" id="KW-0805">Transcription regulation</keyword>
<keyword evidence="2" id="KW-0238">DNA-binding</keyword>
<proteinExistence type="predicted"/>
<dbReference type="GO" id="GO:0003677">
    <property type="term" value="F:DNA binding"/>
    <property type="evidence" value="ECO:0007669"/>
    <property type="project" value="UniProtKB-KW"/>
</dbReference>
<dbReference type="PANTHER" id="PTHR37534">
    <property type="entry name" value="TRANSCRIPTIONAL ACTIVATOR PROTEIN UGA3"/>
    <property type="match status" value="1"/>
</dbReference>
<organism evidence="6 7">
    <name type="scientific">Aspergillus brasiliensis (strain CBS 101740 / IMI 381727 / IBT 21946)</name>
    <dbReference type="NCBI Taxonomy" id="767769"/>
    <lineage>
        <taxon>Eukaryota</taxon>
        <taxon>Fungi</taxon>
        <taxon>Dikarya</taxon>
        <taxon>Ascomycota</taxon>
        <taxon>Pezizomycotina</taxon>
        <taxon>Eurotiomycetes</taxon>
        <taxon>Eurotiomycetidae</taxon>
        <taxon>Eurotiales</taxon>
        <taxon>Aspergillaceae</taxon>
        <taxon>Aspergillus</taxon>
        <taxon>Aspergillus subgen. Circumdati</taxon>
    </lineage>
</organism>
<dbReference type="GO" id="GO:0008270">
    <property type="term" value="F:zinc ion binding"/>
    <property type="evidence" value="ECO:0007669"/>
    <property type="project" value="InterPro"/>
</dbReference>
<dbReference type="CDD" id="cd00067">
    <property type="entry name" value="GAL4"/>
    <property type="match status" value="1"/>
</dbReference>
<evidence type="ECO:0000313" key="7">
    <source>
        <dbReference type="Proteomes" id="UP000184499"/>
    </source>
</evidence>
<dbReference type="PROSITE" id="PS50048">
    <property type="entry name" value="ZN2_CY6_FUNGAL_2"/>
    <property type="match status" value="1"/>
</dbReference>
<dbReference type="PANTHER" id="PTHR37534:SF46">
    <property type="entry name" value="ZN(II)2CYS6 TRANSCRIPTION FACTOR (EUROFUNG)"/>
    <property type="match status" value="1"/>
</dbReference>
<dbReference type="GO" id="GO:0000981">
    <property type="term" value="F:DNA-binding transcription factor activity, RNA polymerase II-specific"/>
    <property type="evidence" value="ECO:0007669"/>
    <property type="project" value="InterPro"/>
</dbReference>
<dbReference type="SMART" id="SM00066">
    <property type="entry name" value="GAL4"/>
    <property type="match status" value="1"/>
</dbReference>
<evidence type="ECO:0000259" key="5">
    <source>
        <dbReference type="PROSITE" id="PS50048"/>
    </source>
</evidence>
<dbReference type="RefSeq" id="XP_067473401.1">
    <property type="nucleotide sequence ID" value="XM_067619016.1"/>
</dbReference>
<protein>
    <recommendedName>
        <fullName evidence="5">Zn(2)-C6 fungal-type domain-containing protein</fullName>
    </recommendedName>
</protein>
<dbReference type="SUPFAM" id="SSF57701">
    <property type="entry name" value="Zn2/Cys6 DNA-binding domain"/>
    <property type="match status" value="1"/>
</dbReference>
<dbReference type="OMA" id="CDETHPS"/>
<accession>A0A1L9U398</accession>
<dbReference type="Gene3D" id="4.10.240.10">
    <property type="entry name" value="Zn(2)-C6 fungal-type DNA-binding domain"/>
    <property type="match status" value="1"/>
</dbReference>
<dbReference type="GeneID" id="93571504"/>
<evidence type="ECO:0000256" key="1">
    <source>
        <dbReference type="ARBA" id="ARBA00023015"/>
    </source>
</evidence>
<evidence type="ECO:0000256" key="3">
    <source>
        <dbReference type="ARBA" id="ARBA00023163"/>
    </source>
</evidence>
<dbReference type="GO" id="GO:0009893">
    <property type="term" value="P:positive regulation of metabolic process"/>
    <property type="evidence" value="ECO:0007669"/>
    <property type="project" value="UniProtKB-ARBA"/>
</dbReference>
<evidence type="ECO:0000256" key="2">
    <source>
        <dbReference type="ARBA" id="ARBA00023125"/>
    </source>
</evidence>
<evidence type="ECO:0000313" key="6">
    <source>
        <dbReference type="EMBL" id="OJJ66151.1"/>
    </source>
</evidence>
<dbReference type="PROSITE" id="PS00463">
    <property type="entry name" value="ZN2_CY6_FUNGAL_1"/>
    <property type="match status" value="1"/>
</dbReference>
<dbReference type="AlphaFoldDB" id="A0A1L9U398"/>
<dbReference type="Pfam" id="PF00172">
    <property type="entry name" value="Zn_clus"/>
    <property type="match status" value="1"/>
</dbReference>
<gene>
    <name evidence="6" type="ORF">ASPBRDRAFT_138677</name>
</gene>
<dbReference type="EMBL" id="KV878701">
    <property type="protein sequence ID" value="OJJ66151.1"/>
    <property type="molecule type" value="Genomic_DNA"/>
</dbReference>
<dbReference type="Proteomes" id="UP000184499">
    <property type="component" value="Unassembled WGS sequence"/>
</dbReference>
<dbReference type="InterPro" id="IPR036864">
    <property type="entry name" value="Zn2-C6_fun-type_DNA-bd_sf"/>
</dbReference>
<sequence length="250" mass="28617">GCFTCRTRKVKCGEEHPSCRRCIASQLECQWLQSSSKPREKGARRAPVLQARLNPPLLPRSPISGYASSSFPSSLGLSVQDREYLSFYPHSSLIRWFGKPWRWNSLYYLQTDIAPHSCVVMRMILAIAATELEGLRHRARRETPHGPYSPPGGSPLKTGASHYRHALQDFQALLASRRYFSPRDVNEILAAFLLMVVYEYYFSFDRAGVDIHIRGVYAFLRILDTRQPRHLPRLSSDLPQLSQQLVLLIM</sequence>
<keyword evidence="7" id="KW-1185">Reference proteome</keyword>
<dbReference type="VEuPathDB" id="FungiDB:ASPBRDRAFT_138677"/>
<evidence type="ECO:0000256" key="4">
    <source>
        <dbReference type="ARBA" id="ARBA00023242"/>
    </source>
</evidence>
<reference evidence="7" key="1">
    <citation type="journal article" date="2017" name="Genome Biol.">
        <title>Comparative genomics reveals high biological diversity and specific adaptations in the industrially and medically important fungal genus Aspergillus.</title>
        <authorList>
            <person name="de Vries R.P."/>
            <person name="Riley R."/>
            <person name="Wiebenga A."/>
            <person name="Aguilar-Osorio G."/>
            <person name="Amillis S."/>
            <person name="Uchima C.A."/>
            <person name="Anderluh G."/>
            <person name="Asadollahi M."/>
            <person name="Askin M."/>
            <person name="Barry K."/>
            <person name="Battaglia E."/>
            <person name="Bayram O."/>
            <person name="Benocci T."/>
            <person name="Braus-Stromeyer S.A."/>
            <person name="Caldana C."/>
            <person name="Canovas D."/>
            <person name="Cerqueira G.C."/>
            <person name="Chen F."/>
            <person name="Chen W."/>
            <person name="Choi C."/>
            <person name="Clum A."/>
            <person name="Dos Santos R.A."/>
            <person name="Damasio A.R."/>
            <person name="Diallinas G."/>
            <person name="Emri T."/>
            <person name="Fekete E."/>
            <person name="Flipphi M."/>
            <person name="Freyberg S."/>
            <person name="Gallo A."/>
            <person name="Gournas C."/>
            <person name="Habgood R."/>
            <person name="Hainaut M."/>
            <person name="Harispe M.L."/>
            <person name="Henrissat B."/>
            <person name="Hilden K.S."/>
            <person name="Hope R."/>
            <person name="Hossain A."/>
            <person name="Karabika E."/>
            <person name="Karaffa L."/>
            <person name="Karanyi Z."/>
            <person name="Krasevec N."/>
            <person name="Kuo A."/>
            <person name="Kusch H."/>
            <person name="LaButti K."/>
            <person name="Lagendijk E.L."/>
            <person name="Lapidus A."/>
            <person name="Levasseur A."/>
            <person name="Lindquist E."/>
            <person name="Lipzen A."/>
            <person name="Logrieco A.F."/>
            <person name="MacCabe A."/>
            <person name="Maekelae M.R."/>
            <person name="Malavazi I."/>
            <person name="Melin P."/>
            <person name="Meyer V."/>
            <person name="Mielnichuk N."/>
            <person name="Miskei M."/>
            <person name="Molnar A.P."/>
            <person name="Mule G."/>
            <person name="Ngan C.Y."/>
            <person name="Orejas M."/>
            <person name="Orosz E."/>
            <person name="Ouedraogo J.P."/>
            <person name="Overkamp K.M."/>
            <person name="Park H.-S."/>
            <person name="Perrone G."/>
            <person name="Piumi F."/>
            <person name="Punt P.J."/>
            <person name="Ram A.F."/>
            <person name="Ramon A."/>
            <person name="Rauscher S."/>
            <person name="Record E."/>
            <person name="Riano-Pachon D.M."/>
            <person name="Robert V."/>
            <person name="Roehrig J."/>
            <person name="Ruller R."/>
            <person name="Salamov A."/>
            <person name="Salih N.S."/>
            <person name="Samson R.A."/>
            <person name="Sandor E."/>
            <person name="Sanguinetti M."/>
            <person name="Schuetze T."/>
            <person name="Sepcic K."/>
            <person name="Shelest E."/>
            <person name="Sherlock G."/>
            <person name="Sophianopoulou V."/>
            <person name="Squina F.M."/>
            <person name="Sun H."/>
            <person name="Susca A."/>
            <person name="Todd R.B."/>
            <person name="Tsang A."/>
            <person name="Unkles S.E."/>
            <person name="van de Wiele N."/>
            <person name="van Rossen-Uffink D."/>
            <person name="Oliveira J.V."/>
            <person name="Vesth T.C."/>
            <person name="Visser J."/>
            <person name="Yu J.-H."/>
            <person name="Zhou M."/>
            <person name="Andersen M.R."/>
            <person name="Archer D.B."/>
            <person name="Baker S.E."/>
            <person name="Benoit I."/>
            <person name="Brakhage A.A."/>
            <person name="Braus G.H."/>
            <person name="Fischer R."/>
            <person name="Frisvad J.C."/>
            <person name="Goldman G.H."/>
            <person name="Houbraken J."/>
            <person name="Oakley B."/>
            <person name="Pocsi I."/>
            <person name="Scazzocchio C."/>
            <person name="Seiboth B."/>
            <person name="vanKuyk P.A."/>
            <person name="Wortman J."/>
            <person name="Dyer P.S."/>
            <person name="Grigoriev I.V."/>
        </authorList>
    </citation>
    <scope>NUCLEOTIDE SEQUENCE [LARGE SCALE GENOMIC DNA]</scope>
    <source>
        <strain evidence="7">CBS 101740 / IMI 381727 / IBT 21946</strain>
    </source>
</reference>
<name>A0A1L9U398_ASPBC</name>
<feature type="domain" description="Zn(2)-C6 fungal-type" evidence="5">
    <location>
        <begin position="1"/>
        <end position="31"/>
    </location>
</feature>
<dbReference type="OrthoDB" id="648861at2759"/>
<dbReference type="InterPro" id="IPR001138">
    <property type="entry name" value="Zn2Cys6_DnaBD"/>
</dbReference>
<dbReference type="STRING" id="767769.A0A1L9U398"/>
<feature type="non-terminal residue" evidence="6">
    <location>
        <position position="1"/>
    </location>
</feature>